<evidence type="ECO:0000256" key="2">
    <source>
        <dbReference type="ARBA" id="ARBA00023125"/>
    </source>
</evidence>
<dbReference type="SMART" id="SM00342">
    <property type="entry name" value="HTH_ARAC"/>
    <property type="match status" value="1"/>
</dbReference>
<dbReference type="AlphaFoldDB" id="A0A6I4LUD3"/>
<keyword evidence="6" id="KW-1185">Reference proteome</keyword>
<dbReference type="InterPro" id="IPR050204">
    <property type="entry name" value="AraC_XylS_family_regulators"/>
</dbReference>
<dbReference type="GO" id="GO:0003700">
    <property type="term" value="F:DNA-binding transcription factor activity"/>
    <property type="evidence" value="ECO:0007669"/>
    <property type="project" value="InterPro"/>
</dbReference>
<dbReference type="InterPro" id="IPR018060">
    <property type="entry name" value="HTH_AraC"/>
</dbReference>
<dbReference type="InterPro" id="IPR046532">
    <property type="entry name" value="DUF6597"/>
</dbReference>
<reference evidence="5 6" key="1">
    <citation type="submission" date="2019-01" db="EMBL/GenBank/DDBJ databases">
        <title>Sphingorhabdus lacus sp.nov., isolated from an oligotrophic freshwater lake.</title>
        <authorList>
            <person name="Park M."/>
        </authorList>
    </citation>
    <scope>NUCLEOTIDE SEQUENCE [LARGE SCALE GENOMIC DNA]</scope>
    <source>
        <strain evidence="5 6">IMCC26285</strain>
    </source>
</reference>
<dbReference type="Gene3D" id="1.10.10.60">
    <property type="entry name" value="Homeodomain-like"/>
    <property type="match status" value="1"/>
</dbReference>
<dbReference type="Pfam" id="PF12833">
    <property type="entry name" value="HTH_18"/>
    <property type="match status" value="1"/>
</dbReference>
<evidence type="ECO:0000313" key="6">
    <source>
        <dbReference type="Proteomes" id="UP000471147"/>
    </source>
</evidence>
<gene>
    <name evidence="5" type="ORF">EUU23_05140</name>
</gene>
<proteinExistence type="predicted"/>
<feature type="domain" description="HTH araC/xylS-type" evidence="4">
    <location>
        <begin position="165"/>
        <end position="263"/>
    </location>
</feature>
<dbReference type="PROSITE" id="PS01124">
    <property type="entry name" value="HTH_ARAC_FAMILY_2"/>
    <property type="match status" value="1"/>
</dbReference>
<keyword evidence="1" id="KW-0805">Transcription regulation</keyword>
<dbReference type="Pfam" id="PF20240">
    <property type="entry name" value="DUF6597"/>
    <property type="match status" value="1"/>
</dbReference>
<organism evidence="5 6">
    <name type="scientific">Sphingorhabdus profundilacus</name>
    <dbReference type="NCBI Taxonomy" id="2509718"/>
    <lineage>
        <taxon>Bacteria</taxon>
        <taxon>Pseudomonadati</taxon>
        <taxon>Pseudomonadota</taxon>
        <taxon>Alphaproteobacteria</taxon>
        <taxon>Sphingomonadales</taxon>
        <taxon>Sphingomonadaceae</taxon>
        <taxon>Sphingorhabdus</taxon>
    </lineage>
</organism>
<keyword evidence="2" id="KW-0238">DNA-binding</keyword>
<comment type="caution">
    <text evidence="5">The sequence shown here is derived from an EMBL/GenBank/DDBJ whole genome shotgun (WGS) entry which is preliminary data.</text>
</comment>
<evidence type="ECO:0000313" key="5">
    <source>
        <dbReference type="EMBL" id="MVZ97087.1"/>
    </source>
</evidence>
<protein>
    <submittedName>
        <fullName evidence="5">Helix-turn-helix domain-containing protein</fullName>
    </submittedName>
</protein>
<keyword evidence="3" id="KW-0804">Transcription</keyword>
<evidence type="ECO:0000259" key="4">
    <source>
        <dbReference type="PROSITE" id="PS01124"/>
    </source>
</evidence>
<dbReference type="Proteomes" id="UP000471147">
    <property type="component" value="Unassembled WGS sequence"/>
</dbReference>
<dbReference type="GO" id="GO:0043565">
    <property type="term" value="F:sequence-specific DNA binding"/>
    <property type="evidence" value="ECO:0007669"/>
    <property type="project" value="InterPro"/>
</dbReference>
<evidence type="ECO:0000256" key="3">
    <source>
        <dbReference type="ARBA" id="ARBA00023163"/>
    </source>
</evidence>
<evidence type="ECO:0000256" key="1">
    <source>
        <dbReference type="ARBA" id="ARBA00023015"/>
    </source>
</evidence>
<sequence>MGEVMLSRTYRPSADLAPYIRRFYVFEAPLPENAIVEDFLLAETAFVRCLLRGDWSAETGPGEWGTAGKTVFFGANSQPFKVRVKGGFAVTGFAIRPSGWHALFPESHQTVADKMLPLQQLWGVLADIMFDDVAKAEDDAGQLQAMENAIRKRLALFQPCEADRQMAQFEIIARTDSTIRIEEAASQVGLSARQLERRCLAAFGLTPKAILRRSRFLDSATAMRGFSSPTELELGALRYYDQSHMNREFRRYTGMTPKVFAEAVTPLQTAGLKLREESRYED</sequence>
<name>A0A6I4LUD3_9SPHN</name>
<dbReference type="PANTHER" id="PTHR46796">
    <property type="entry name" value="HTH-TYPE TRANSCRIPTIONAL ACTIVATOR RHAS-RELATED"/>
    <property type="match status" value="1"/>
</dbReference>
<accession>A0A6I4LUD3</accession>
<dbReference type="EMBL" id="SDWJ01000001">
    <property type="protein sequence ID" value="MVZ97087.1"/>
    <property type="molecule type" value="Genomic_DNA"/>
</dbReference>